<protein>
    <recommendedName>
        <fullName evidence="2">Retrotransposon gag domain-containing protein</fullName>
    </recommendedName>
</protein>
<keyword evidence="4" id="KW-1185">Reference proteome</keyword>
<feature type="compositionally biased region" description="Low complexity" evidence="1">
    <location>
        <begin position="87"/>
        <end position="97"/>
    </location>
</feature>
<gene>
    <name evidence="3" type="ORF">V5N11_022899</name>
</gene>
<name>A0ABD0Z1S4_CARAN</name>
<dbReference type="AlphaFoldDB" id="A0ABD0Z1S4"/>
<proteinExistence type="predicted"/>
<evidence type="ECO:0000313" key="4">
    <source>
        <dbReference type="Proteomes" id="UP001558713"/>
    </source>
</evidence>
<dbReference type="EMBL" id="JBANAX010000916">
    <property type="protein sequence ID" value="KAL1188657.1"/>
    <property type="molecule type" value="Genomic_DNA"/>
</dbReference>
<accession>A0ABD0Z1S4</accession>
<feature type="compositionally biased region" description="Gly residues" evidence="1">
    <location>
        <begin position="76"/>
        <end position="86"/>
    </location>
</feature>
<evidence type="ECO:0000259" key="2">
    <source>
        <dbReference type="Pfam" id="PF03732"/>
    </source>
</evidence>
<feature type="compositionally biased region" description="Basic and acidic residues" evidence="1">
    <location>
        <begin position="310"/>
        <end position="325"/>
    </location>
</feature>
<feature type="compositionally biased region" description="Basic and acidic residues" evidence="1">
    <location>
        <begin position="29"/>
        <end position="40"/>
    </location>
</feature>
<dbReference type="Pfam" id="PF03732">
    <property type="entry name" value="Retrotrans_gag"/>
    <property type="match status" value="1"/>
</dbReference>
<reference evidence="3 4" key="1">
    <citation type="submission" date="2024-04" db="EMBL/GenBank/DDBJ databases">
        <title>Genome assembly C_amara_ONT_v2.</title>
        <authorList>
            <person name="Yant L."/>
            <person name="Moore C."/>
            <person name="Slenker M."/>
        </authorList>
    </citation>
    <scope>NUCLEOTIDE SEQUENCE [LARGE SCALE GENOMIC DNA]</scope>
    <source>
        <tissue evidence="3">Leaf</tissue>
    </source>
</reference>
<evidence type="ECO:0000256" key="1">
    <source>
        <dbReference type="SAM" id="MobiDB-lite"/>
    </source>
</evidence>
<dbReference type="PANTHER" id="PTHR33223:SF11">
    <property type="entry name" value="ELEMENT PROTEIN, PUTATIVE-RELATED"/>
    <property type="match status" value="1"/>
</dbReference>
<dbReference type="Proteomes" id="UP001558713">
    <property type="component" value="Unassembled WGS sequence"/>
</dbReference>
<feature type="domain" description="Retrotransposon gag" evidence="2">
    <location>
        <begin position="181"/>
        <end position="268"/>
    </location>
</feature>
<organism evidence="3 4">
    <name type="scientific">Cardamine amara subsp. amara</name>
    <dbReference type="NCBI Taxonomy" id="228776"/>
    <lineage>
        <taxon>Eukaryota</taxon>
        <taxon>Viridiplantae</taxon>
        <taxon>Streptophyta</taxon>
        <taxon>Embryophyta</taxon>
        <taxon>Tracheophyta</taxon>
        <taxon>Spermatophyta</taxon>
        <taxon>Magnoliopsida</taxon>
        <taxon>eudicotyledons</taxon>
        <taxon>Gunneridae</taxon>
        <taxon>Pentapetalae</taxon>
        <taxon>rosids</taxon>
        <taxon>malvids</taxon>
        <taxon>Brassicales</taxon>
        <taxon>Brassicaceae</taxon>
        <taxon>Cardamineae</taxon>
        <taxon>Cardamine</taxon>
    </lineage>
</organism>
<sequence>MNLRSRGPTNLIDRVDDIRQLERTISRARREQERLDREEQAEMADIENQPENQFDEEQRAGAGNNNPQRRGNAQGNVGGNAQGNVGGNNNARRNQQVHPPRPRQNIGAYDEPHTHGNRTGIQPPPVDNHNFEFKASLINMVQGSKFHGLAMEDPLDHLDQFDRFCGTTKINGVSEDALKLRLFPFSLGEKAHIWEKNLPPDSITTWDQCKKAFLGNFFSATRTNRLRNEISSFIQCGNESFSEAWERFKGPHHGFTPGSLLGTLYRGVSPKYKAHLDIASRGNFLGQEAEDGLNLVESLATSDSNYGGEDYDRSSRDGSEVNERHRREMKALNEKMDKLLQVSQKQVHFVGDNDGSLGYQDAGDESFDDTQEEMNYIGGQGQGFNKGFNPNFRNHPNFSYRNPNVENPQDLKEAINKETIKAIITKEISDLKLPSCLTKPSIRTKDKPVLLNQVRMTLMPCLRGY</sequence>
<dbReference type="InterPro" id="IPR005162">
    <property type="entry name" value="Retrotrans_gag_dom"/>
</dbReference>
<dbReference type="PANTHER" id="PTHR33223">
    <property type="entry name" value="CCHC-TYPE DOMAIN-CONTAINING PROTEIN"/>
    <property type="match status" value="1"/>
</dbReference>
<feature type="region of interest" description="Disordered" evidence="1">
    <location>
        <begin position="304"/>
        <end position="325"/>
    </location>
</feature>
<feature type="region of interest" description="Disordered" evidence="1">
    <location>
        <begin position="29"/>
        <end position="124"/>
    </location>
</feature>
<evidence type="ECO:0000313" key="3">
    <source>
        <dbReference type="EMBL" id="KAL1188657.1"/>
    </source>
</evidence>
<comment type="caution">
    <text evidence="3">The sequence shown here is derived from an EMBL/GenBank/DDBJ whole genome shotgun (WGS) entry which is preliminary data.</text>
</comment>